<evidence type="ECO:0000259" key="9">
    <source>
        <dbReference type="PROSITE" id="PS50073"/>
    </source>
</evidence>
<evidence type="ECO:0000313" key="10">
    <source>
        <dbReference type="EMBL" id="TID18271.1"/>
    </source>
</evidence>
<evidence type="ECO:0000256" key="8">
    <source>
        <dbReference type="SAM" id="MobiDB-lite"/>
    </source>
</evidence>
<dbReference type="Proteomes" id="UP000298493">
    <property type="component" value="Unassembled WGS sequence"/>
</dbReference>
<feature type="region of interest" description="Disordered" evidence="8">
    <location>
        <begin position="121"/>
        <end position="185"/>
    </location>
</feature>
<sequence>MPEILIEGEPKKVACGPCIRGHRSSKCQHHDRVLIEVRKPGRPLSACPHPSGSCGCERAVVYAIPREHMTPFLVQPGAGSARVSRPKGRRNGSTVTPATVQMSLDRLDGAALAHRIPGLTQNTSVSSSNVPSLVSSSSSTPQIQAVDGGPTQRNDSSRPSFEIKDEERHEVRIGTKGGGGYTPWAGEENISDCCGPKPTSSDPANVQPLSSCCGPKAPIQNDTAGQLHQDALHRVLNQGSIVHPSGFDAAPLNLGHDLNSPVSHLNTSYDQVDEDFDFSLFTDYENRRGCSTNGQISRHMNGDGQQQNCECGDGCSCFACLTHPKNNTMLGYAKYHSQYDSHVFNTHNGLPPQSQFSQPFYPENPYMNSMVSTRVPNLQQFQFSHSLHNWNGVTQQYDMSQGGLHHLMPAPASTSQPYSYPYSMAPSMPAPNESNLQTSQQPGYQGRLGTQNPLTGLNSASDPTLLSVATIDAEQTINHDSPSTDQDDNASVLSTSGFQIEQLRIPGCNDITGTCRCGDGCACSGCTIHGGHSGDQTAMNVTGAGVMNGHSHDMNTLGNLSDIHEFNLDSYHPNIQHSITPVSVSDEFHAHLQSPMIATRGLG</sequence>
<keyword evidence="2" id="KW-0479">Metal-binding</keyword>
<reference evidence="10 11" key="1">
    <citation type="submission" date="2019-04" db="EMBL/GenBank/DDBJ databases">
        <title>High contiguity whole genome sequence and gene annotation resource for two Venturia nashicola isolates.</title>
        <authorList>
            <person name="Prokchorchik M."/>
            <person name="Won K."/>
            <person name="Lee Y."/>
            <person name="Choi E.D."/>
            <person name="Segonzac C."/>
            <person name="Sohn K.H."/>
        </authorList>
    </citation>
    <scope>NUCLEOTIDE SEQUENCE [LARGE SCALE GENOMIC DNA]</scope>
    <source>
        <strain evidence="10 11">PRI2</strain>
    </source>
</reference>
<dbReference type="SMART" id="SM00412">
    <property type="entry name" value="Cu_FIST"/>
    <property type="match status" value="1"/>
</dbReference>
<feature type="region of interest" description="Disordered" evidence="8">
    <location>
        <begin position="75"/>
        <end position="97"/>
    </location>
</feature>
<comment type="subcellular location">
    <subcellularLocation>
        <location evidence="1">Nucleus</location>
    </subcellularLocation>
</comment>
<evidence type="ECO:0000256" key="7">
    <source>
        <dbReference type="ARBA" id="ARBA00023242"/>
    </source>
</evidence>
<dbReference type="PROSITE" id="PS50073">
    <property type="entry name" value="COPPER_FIST_2"/>
    <property type="match status" value="1"/>
</dbReference>
<comment type="caution">
    <text evidence="10">The sequence shown here is derived from an EMBL/GenBank/DDBJ whole genome shotgun (WGS) entry which is preliminary data.</text>
</comment>
<keyword evidence="5" id="KW-0805">Transcription regulation</keyword>
<keyword evidence="11" id="KW-1185">Reference proteome</keyword>
<evidence type="ECO:0000256" key="6">
    <source>
        <dbReference type="ARBA" id="ARBA00023163"/>
    </source>
</evidence>
<feature type="compositionally biased region" description="Low complexity" evidence="8">
    <location>
        <begin position="121"/>
        <end position="142"/>
    </location>
</feature>
<dbReference type="GO" id="GO:0006878">
    <property type="term" value="P:intracellular copper ion homeostasis"/>
    <property type="evidence" value="ECO:0007669"/>
    <property type="project" value="TreeGrafter"/>
</dbReference>
<evidence type="ECO:0000256" key="2">
    <source>
        <dbReference type="ARBA" id="ARBA00022723"/>
    </source>
</evidence>
<keyword evidence="7" id="KW-0539">Nucleus</keyword>
<dbReference type="InterPro" id="IPR001083">
    <property type="entry name" value="Cu_fist_DNA-bd_dom"/>
</dbReference>
<dbReference type="GO" id="GO:0000978">
    <property type="term" value="F:RNA polymerase II cis-regulatory region sequence-specific DNA binding"/>
    <property type="evidence" value="ECO:0007669"/>
    <property type="project" value="TreeGrafter"/>
</dbReference>
<dbReference type="InterPro" id="IPR036395">
    <property type="entry name" value="Cu_fist_DNA-bd_dom_sf"/>
</dbReference>
<gene>
    <name evidence="10" type="ORF">E6O75_ATG06347</name>
</gene>
<dbReference type="AlphaFoldDB" id="A0A4Z1NRF3"/>
<dbReference type="SUPFAM" id="SSF57879">
    <property type="entry name" value="Zinc domain conserved in yeast copper-regulated transcription factors"/>
    <property type="match status" value="1"/>
</dbReference>
<feature type="region of interest" description="Disordered" evidence="8">
    <location>
        <begin position="420"/>
        <end position="461"/>
    </location>
</feature>
<evidence type="ECO:0000256" key="5">
    <source>
        <dbReference type="ARBA" id="ARBA00023015"/>
    </source>
</evidence>
<feature type="compositionally biased region" description="Polar residues" evidence="8">
    <location>
        <begin position="432"/>
        <end position="461"/>
    </location>
</feature>
<evidence type="ECO:0000313" key="11">
    <source>
        <dbReference type="Proteomes" id="UP000298493"/>
    </source>
</evidence>
<dbReference type="SMART" id="SM01090">
    <property type="entry name" value="Copper-fist"/>
    <property type="match status" value="1"/>
</dbReference>
<feature type="domain" description="Copper-fist" evidence="9">
    <location>
        <begin position="12"/>
        <end position="44"/>
    </location>
</feature>
<dbReference type="GO" id="GO:0000981">
    <property type="term" value="F:DNA-binding transcription factor activity, RNA polymerase II-specific"/>
    <property type="evidence" value="ECO:0007669"/>
    <property type="project" value="TreeGrafter"/>
</dbReference>
<proteinExistence type="predicted"/>
<feature type="compositionally biased region" description="Basic and acidic residues" evidence="8">
    <location>
        <begin position="161"/>
        <end position="173"/>
    </location>
</feature>
<dbReference type="GO" id="GO:0006879">
    <property type="term" value="P:intracellular iron ion homeostasis"/>
    <property type="evidence" value="ECO:0007669"/>
    <property type="project" value="TreeGrafter"/>
</dbReference>
<dbReference type="EMBL" id="SNSC02000014">
    <property type="protein sequence ID" value="TID18271.1"/>
    <property type="molecule type" value="Genomic_DNA"/>
</dbReference>
<dbReference type="FunFam" id="3.90.430.10:FF:000001">
    <property type="entry name" value="Copper fist DNA-binding protein"/>
    <property type="match status" value="1"/>
</dbReference>
<dbReference type="PANTHER" id="PTHR28088">
    <property type="entry name" value="TRANSCRIPTIONAL ACTIVATOR HAA1-RELATED"/>
    <property type="match status" value="1"/>
</dbReference>
<evidence type="ECO:0000256" key="3">
    <source>
        <dbReference type="ARBA" id="ARBA00022833"/>
    </source>
</evidence>
<dbReference type="Pfam" id="PF00649">
    <property type="entry name" value="Copper-fist"/>
    <property type="match status" value="1"/>
</dbReference>
<dbReference type="Gene3D" id="3.90.430.10">
    <property type="entry name" value="Copper fist DNA-binding domain"/>
    <property type="match status" value="1"/>
</dbReference>
<dbReference type="GO" id="GO:0005507">
    <property type="term" value="F:copper ion binding"/>
    <property type="evidence" value="ECO:0007669"/>
    <property type="project" value="InterPro"/>
</dbReference>
<dbReference type="GO" id="GO:0005634">
    <property type="term" value="C:nucleus"/>
    <property type="evidence" value="ECO:0007669"/>
    <property type="project" value="UniProtKB-SubCell"/>
</dbReference>
<dbReference type="PRINTS" id="PR00617">
    <property type="entry name" value="COPPERFIST"/>
</dbReference>
<evidence type="ECO:0000256" key="1">
    <source>
        <dbReference type="ARBA" id="ARBA00004123"/>
    </source>
</evidence>
<keyword evidence="3" id="KW-0862">Zinc</keyword>
<dbReference type="GO" id="GO:0045944">
    <property type="term" value="P:positive regulation of transcription by RNA polymerase II"/>
    <property type="evidence" value="ECO:0007669"/>
    <property type="project" value="TreeGrafter"/>
</dbReference>
<keyword evidence="4" id="KW-0186">Copper</keyword>
<evidence type="ECO:0000256" key="4">
    <source>
        <dbReference type="ARBA" id="ARBA00023008"/>
    </source>
</evidence>
<name>A0A4Z1NRF3_9PEZI</name>
<accession>A0A4Z1NRF3</accession>
<dbReference type="InterPro" id="IPR051763">
    <property type="entry name" value="Copper_Homeo_Regul"/>
</dbReference>
<organism evidence="10 11">
    <name type="scientific">Venturia nashicola</name>
    <dbReference type="NCBI Taxonomy" id="86259"/>
    <lineage>
        <taxon>Eukaryota</taxon>
        <taxon>Fungi</taxon>
        <taxon>Dikarya</taxon>
        <taxon>Ascomycota</taxon>
        <taxon>Pezizomycotina</taxon>
        <taxon>Dothideomycetes</taxon>
        <taxon>Pleosporomycetidae</taxon>
        <taxon>Venturiales</taxon>
        <taxon>Venturiaceae</taxon>
        <taxon>Venturia</taxon>
    </lineage>
</organism>
<dbReference type="PANTHER" id="PTHR28088:SF9">
    <property type="entry name" value="TRANSCRIPTION FACTOR GRISEA, PUTATIVE (AFU_ORTHOLOGUE AFUA_1G13190)-RELATED"/>
    <property type="match status" value="1"/>
</dbReference>
<protein>
    <submittedName>
        <fullName evidence="10">Gb</fullName>
    </submittedName>
</protein>
<keyword evidence="6" id="KW-0804">Transcription</keyword>